<proteinExistence type="predicted"/>
<dbReference type="AlphaFoldDB" id="A0AAV7SJ86"/>
<keyword evidence="3" id="KW-1185">Reference proteome</keyword>
<gene>
    <name evidence="2" type="ORF">NDU88_004602</name>
</gene>
<feature type="region of interest" description="Disordered" evidence="1">
    <location>
        <begin position="1"/>
        <end position="35"/>
    </location>
</feature>
<evidence type="ECO:0000313" key="2">
    <source>
        <dbReference type="EMBL" id="KAJ1164157.1"/>
    </source>
</evidence>
<evidence type="ECO:0000256" key="1">
    <source>
        <dbReference type="SAM" id="MobiDB-lite"/>
    </source>
</evidence>
<protein>
    <submittedName>
        <fullName evidence="2">Uncharacterized protein</fullName>
    </submittedName>
</protein>
<dbReference type="EMBL" id="JANPWB010000008">
    <property type="protein sequence ID" value="KAJ1164157.1"/>
    <property type="molecule type" value="Genomic_DNA"/>
</dbReference>
<comment type="caution">
    <text evidence="2">The sequence shown here is derived from an EMBL/GenBank/DDBJ whole genome shotgun (WGS) entry which is preliminary data.</text>
</comment>
<name>A0AAV7SJ86_PLEWA</name>
<sequence>MWSASAVGALKDAADPETPLFPKGSRVYSGGKGGRTPISMINIKEGLTVSCKQSTESSLIKSCFYSPQGSDVPRVSPEVNQPDG</sequence>
<dbReference type="Proteomes" id="UP001066276">
    <property type="component" value="Chromosome 4_2"/>
</dbReference>
<reference evidence="2" key="1">
    <citation type="journal article" date="2022" name="bioRxiv">
        <title>Sequencing and chromosome-scale assembly of the giantPleurodeles waltlgenome.</title>
        <authorList>
            <person name="Brown T."/>
            <person name="Elewa A."/>
            <person name="Iarovenko S."/>
            <person name="Subramanian E."/>
            <person name="Araus A.J."/>
            <person name="Petzold A."/>
            <person name="Susuki M."/>
            <person name="Suzuki K.-i.T."/>
            <person name="Hayashi T."/>
            <person name="Toyoda A."/>
            <person name="Oliveira C."/>
            <person name="Osipova E."/>
            <person name="Leigh N.D."/>
            <person name="Simon A."/>
            <person name="Yun M.H."/>
        </authorList>
    </citation>
    <scope>NUCLEOTIDE SEQUENCE</scope>
    <source>
        <strain evidence="2">20211129_DDA</strain>
        <tissue evidence="2">Liver</tissue>
    </source>
</reference>
<organism evidence="2 3">
    <name type="scientific">Pleurodeles waltl</name>
    <name type="common">Iberian ribbed newt</name>
    <dbReference type="NCBI Taxonomy" id="8319"/>
    <lineage>
        <taxon>Eukaryota</taxon>
        <taxon>Metazoa</taxon>
        <taxon>Chordata</taxon>
        <taxon>Craniata</taxon>
        <taxon>Vertebrata</taxon>
        <taxon>Euteleostomi</taxon>
        <taxon>Amphibia</taxon>
        <taxon>Batrachia</taxon>
        <taxon>Caudata</taxon>
        <taxon>Salamandroidea</taxon>
        <taxon>Salamandridae</taxon>
        <taxon>Pleurodelinae</taxon>
        <taxon>Pleurodeles</taxon>
    </lineage>
</organism>
<accession>A0AAV7SJ86</accession>
<evidence type="ECO:0000313" key="3">
    <source>
        <dbReference type="Proteomes" id="UP001066276"/>
    </source>
</evidence>